<protein>
    <recommendedName>
        <fullName evidence="5">NAD(P) transhydrogenase subunit beta</fullName>
        <ecNumber evidence="4">7.1.1.1</ecNumber>
    </recommendedName>
    <alternativeName>
        <fullName evidence="15">Nicotinamide nucleotide transhydrogenase subunit beta</fullName>
    </alternativeName>
    <alternativeName>
        <fullName evidence="14">Pyridine nucleotide transhydrogenase subunit beta</fullName>
    </alternativeName>
</protein>
<evidence type="ECO:0000256" key="17">
    <source>
        <dbReference type="SAM" id="Phobius"/>
    </source>
</evidence>
<feature type="transmembrane region" description="Helical" evidence="17">
    <location>
        <begin position="34"/>
        <end position="54"/>
    </location>
</feature>
<evidence type="ECO:0000256" key="10">
    <source>
        <dbReference type="ARBA" id="ARBA00022967"/>
    </source>
</evidence>
<dbReference type="PIRSF" id="PIRSF000204">
    <property type="entry name" value="PNTB"/>
    <property type="match status" value="1"/>
</dbReference>
<dbReference type="GO" id="GO:0008750">
    <property type="term" value="F:proton-translocating NAD(P)+ transhydrogenase activity"/>
    <property type="evidence" value="ECO:0007669"/>
    <property type="project" value="UniProtKB-EC"/>
</dbReference>
<comment type="catalytic activity">
    <reaction evidence="16">
        <text>NAD(+) + NADPH + H(+)(in) = NADH + NADP(+) + H(+)(out)</text>
        <dbReference type="Rhea" id="RHEA:47992"/>
        <dbReference type="ChEBI" id="CHEBI:15378"/>
        <dbReference type="ChEBI" id="CHEBI:57540"/>
        <dbReference type="ChEBI" id="CHEBI:57783"/>
        <dbReference type="ChEBI" id="CHEBI:57945"/>
        <dbReference type="ChEBI" id="CHEBI:58349"/>
        <dbReference type="EC" id="7.1.1.1"/>
    </reaction>
</comment>
<evidence type="ECO:0000256" key="12">
    <source>
        <dbReference type="ARBA" id="ARBA00023027"/>
    </source>
</evidence>
<evidence type="ECO:0000256" key="3">
    <source>
        <dbReference type="ARBA" id="ARBA00007919"/>
    </source>
</evidence>
<keyword evidence="8 17" id="KW-0812">Transmembrane</keyword>
<keyword evidence="6" id="KW-1003">Cell membrane</keyword>
<dbReference type="PANTHER" id="PTHR44758">
    <property type="entry name" value="NAD(P) TRANSHYDROGENASE SUBUNIT BETA"/>
    <property type="match status" value="1"/>
</dbReference>
<evidence type="ECO:0000256" key="13">
    <source>
        <dbReference type="ARBA" id="ARBA00023136"/>
    </source>
</evidence>
<dbReference type="Pfam" id="PF02233">
    <property type="entry name" value="PNTB"/>
    <property type="match status" value="1"/>
</dbReference>
<dbReference type="GO" id="GO:0016491">
    <property type="term" value="F:oxidoreductase activity"/>
    <property type="evidence" value="ECO:0007669"/>
    <property type="project" value="UniProtKB-KW"/>
</dbReference>
<sequence length="462" mass="48374">MGYTDIAYVIAAILFILGIKKLSSPKTARNGNTIASIGMLIAIIATVVSPGSGIELDFKLIAIGMIIGSIIGATFAIRVQMTQMPQMVAIFNGFGGGASALVASAEYFNKFGTVDQTTFLTATITLSVFIGTLTLTGSFIAFGKLQGFISGKPIVFPGQQAINGFLTLALVVMGVSVCIGGGQEMNMFYGVLILAAILGITLTIPIGGADMPVIISLLNSYSGVAAAATGFVLMNNGLIISGALVGASGLILTNIMCKGMNRSLANVIFGAVGLEQESVAGSDKQIKVKSTTTEEAAMILEAADKVIIVPGYGLAVAQAQHAVREVADLLESMGKKVLYAIHPVAGRMPGHMNVLLAEANVPYEQLKDLGDVNPEFDDCDVAIVLGANDVVNPASRHDTSSPIYGMPILDVDKSRTVIVNKRTMNPGFAGIQNELFGFDNTVMVFGDAKEMLTTLYKDLKEL</sequence>
<evidence type="ECO:0000256" key="15">
    <source>
        <dbReference type="ARBA" id="ARBA00033258"/>
    </source>
</evidence>
<feature type="domain" description="NADP transhydrogenase beta-like" evidence="18">
    <location>
        <begin position="5"/>
        <end position="457"/>
    </location>
</feature>
<evidence type="ECO:0000256" key="2">
    <source>
        <dbReference type="ARBA" id="ARBA00004429"/>
    </source>
</evidence>
<evidence type="ECO:0000259" key="18">
    <source>
        <dbReference type="Pfam" id="PF02233"/>
    </source>
</evidence>
<evidence type="ECO:0000256" key="6">
    <source>
        <dbReference type="ARBA" id="ARBA00022475"/>
    </source>
</evidence>
<evidence type="ECO:0000256" key="9">
    <source>
        <dbReference type="ARBA" id="ARBA00022857"/>
    </source>
</evidence>
<evidence type="ECO:0000256" key="11">
    <source>
        <dbReference type="ARBA" id="ARBA00022989"/>
    </source>
</evidence>
<keyword evidence="7" id="KW-0997">Cell inner membrane</keyword>
<evidence type="ECO:0000256" key="16">
    <source>
        <dbReference type="ARBA" id="ARBA00048202"/>
    </source>
</evidence>
<dbReference type="GO" id="GO:0050661">
    <property type="term" value="F:NADP binding"/>
    <property type="evidence" value="ECO:0007669"/>
    <property type="project" value="InterPro"/>
</dbReference>
<feature type="transmembrane region" description="Helical" evidence="17">
    <location>
        <begin position="89"/>
        <end position="108"/>
    </location>
</feature>
<keyword evidence="19" id="KW-0560">Oxidoreductase</keyword>
<feature type="transmembrane region" description="Helical" evidence="17">
    <location>
        <begin position="238"/>
        <end position="257"/>
    </location>
</feature>
<evidence type="ECO:0000256" key="4">
    <source>
        <dbReference type="ARBA" id="ARBA00012943"/>
    </source>
</evidence>
<dbReference type="InterPro" id="IPR034300">
    <property type="entry name" value="PNTB-like"/>
</dbReference>
<evidence type="ECO:0000256" key="8">
    <source>
        <dbReference type="ARBA" id="ARBA00022692"/>
    </source>
</evidence>
<feature type="transmembrane region" description="Helical" evidence="17">
    <location>
        <begin position="188"/>
        <end position="206"/>
    </location>
</feature>
<feature type="transmembrane region" description="Helical" evidence="17">
    <location>
        <begin position="6"/>
        <end position="22"/>
    </location>
</feature>
<dbReference type="PANTHER" id="PTHR44758:SF1">
    <property type="entry name" value="NAD(P) TRANSHYDROGENASE SUBUNIT BETA"/>
    <property type="match status" value="1"/>
</dbReference>
<organism evidence="19">
    <name type="scientific">hydrothermal vent metagenome</name>
    <dbReference type="NCBI Taxonomy" id="652676"/>
    <lineage>
        <taxon>unclassified sequences</taxon>
        <taxon>metagenomes</taxon>
        <taxon>ecological metagenomes</taxon>
    </lineage>
</organism>
<keyword evidence="10" id="KW-1278">Translocase</keyword>
<dbReference type="GO" id="GO:0005886">
    <property type="term" value="C:plasma membrane"/>
    <property type="evidence" value="ECO:0007669"/>
    <property type="project" value="UniProtKB-SubCell"/>
</dbReference>
<dbReference type="EMBL" id="FAXC01000138">
    <property type="protein sequence ID" value="CUV08881.1"/>
    <property type="molecule type" value="Genomic_DNA"/>
</dbReference>
<comment type="subcellular location">
    <subcellularLocation>
        <location evidence="2">Cell inner membrane</location>
        <topology evidence="2">Multi-pass membrane protein</topology>
    </subcellularLocation>
</comment>
<gene>
    <name evidence="19" type="ORF">MGWOODY_Mmi107</name>
</gene>
<comment type="similarity">
    <text evidence="3">Belongs to the PNT beta subunit family.</text>
</comment>
<dbReference type="Gene3D" id="3.40.50.1220">
    <property type="entry name" value="TPP-binding domain"/>
    <property type="match status" value="1"/>
</dbReference>
<dbReference type="InterPro" id="IPR029035">
    <property type="entry name" value="DHS-like_NAD/FAD-binding_dom"/>
</dbReference>
<evidence type="ECO:0000313" key="19">
    <source>
        <dbReference type="EMBL" id="CUV08881.1"/>
    </source>
</evidence>
<dbReference type="EC" id="7.1.1.1" evidence="4"/>
<feature type="transmembrane region" description="Helical" evidence="17">
    <location>
        <begin position="60"/>
        <end position="77"/>
    </location>
</feature>
<keyword evidence="11 17" id="KW-1133">Transmembrane helix</keyword>
<keyword evidence="9" id="KW-0521">NADP</keyword>
<dbReference type="SUPFAM" id="SSF52467">
    <property type="entry name" value="DHS-like NAD/FAD-binding domain"/>
    <property type="match status" value="1"/>
</dbReference>
<accession>A0A170QCB0</accession>
<feature type="transmembrane region" description="Helical" evidence="17">
    <location>
        <begin position="162"/>
        <end position="182"/>
    </location>
</feature>
<evidence type="ECO:0000256" key="7">
    <source>
        <dbReference type="ARBA" id="ARBA00022519"/>
    </source>
</evidence>
<dbReference type="AlphaFoldDB" id="A0A170QCB0"/>
<name>A0A170QCB0_9ZZZZ</name>
<reference evidence="19" key="1">
    <citation type="submission" date="2015-10" db="EMBL/GenBank/DDBJ databases">
        <authorList>
            <person name="Gilbert D.G."/>
        </authorList>
    </citation>
    <scope>NUCLEOTIDE SEQUENCE</scope>
</reference>
<comment type="function">
    <text evidence="1">The transhydrogenation between NADH and NADP is coupled to respiration and ATP hydrolysis and functions as a proton pump across the membrane.</text>
</comment>
<keyword evidence="13 17" id="KW-0472">Membrane</keyword>
<keyword evidence="12" id="KW-0520">NAD</keyword>
<evidence type="ECO:0000256" key="14">
    <source>
        <dbReference type="ARBA" id="ARBA00030053"/>
    </source>
</evidence>
<feature type="transmembrane region" description="Helical" evidence="17">
    <location>
        <begin position="120"/>
        <end position="142"/>
    </location>
</feature>
<proteinExistence type="inferred from homology"/>
<evidence type="ECO:0000256" key="5">
    <source>
        <dbReference type="ARBA" id="ARBA00014581"/>
    </source>
</evidence>
<evidence type="ECO:0000256" key="1">
    <source>
        <dbReference type="ARBA" id="ARBA00003943"/>
    </source>
</evidence>
<dbReference type="InterPro" id="IPR012136">
    <property type="entry name" value="NADH_DH_b"/>
</dbReference>